<keyword evidence="3" id="KW-1185">Reference proteome</keyword>
<keyword evidence="1" id="KW-0732">Signal</keyword>
<evidence type="ECO:0000256" key="1">
    <source>
        <dbReference type="SAM" id="SignalP"/>
    </source>
</evidence>
<proteinExistence type="predicted"/>
<name>A0ABQ9H339_9NEOP</name>
<gene>
    <name evidence="2" type="ORF">PR048_019301</name>
</gene>
<sequence>MNFQFILAFNVIVHVIKCKLPLSRQLPNTNLDIGQADDMAKAKVLATENYGNEECFNGIFQNSVKIIKIPRINARNLYKCIPDLNPGSYHRIEFHKYQRHHPNIRREIKPLKYRGTENFCSSETPGSLTELEVSSVNEICCNGTTNLNHSAVYNMYMRTIMHDLEKNKVAPLWDKRDSMACLHFTSIETFLWMPFKLWISSRENIQRE</sequence>
<accession>A0ABQ9H339</accession>
<organism evidence="2 3">
    <name type="scientific">Dryococelus australis</name>
    <dbReference type="NCBI Taxonomy" id="614101"/>
    <lineage>
        <taxon>Eukaryota</taxon>
        <taxon>Metazoa</taxon>
        <taxon>Ecdysozoa</taxon>
        <taxon>Arthropoda</taxon>
        <taxon>Hexapoda</taxon>
        <taxon>Insecta</taxon>
        <taxon>Pterygota</taxon>
        <taxon>Neoptera</taxon>
        <taxon>Polyneoptera</taxon>
        <taxon>Phasmatodea</taxon>
        <taxon>Verophasmatodea</taxon>
        <taxon>Anareolatae</taxon>
        <taxon>Phasmatidae</taxon>
        <taxon>Eurycanthinae</taxon>
        <taxon>Dryococelus</taxon>
    </lineage>
</organism>
<feature type="chain" id="PRO_5046538468" evidence="1">
    <location>
        <begin position="19"/>
        <end position="208"/>
    </location>
</feature>
<dbReference type="EMBL" id="JARBHB010000007">
    <property type="protein sequence ID" value="KAJ8878716.1"/>
    <property type="molecule type" value="Genomic_DNA"/>
</dbReference>
<reference evidence="2 3" key="1">
    <citation type="submission" date="2023-02" db="EMBL/GenBank/DDBJ databases">
        <title>LHISI_Scaffold_Assembly.</title>
        <authorList>
            <person name="Stuart O.P."/>
            <person name="Cleave R."/>
            <person name="Magrath M.J.L."/>
            <person name="Mikheyev A.S."/>
        </authorList>
    </citation>
    <scope>NUCLEOTIDE SEQUENCE [LARGE SCALE GENOMIC DNA]</scope>
    <source>
        <strain evidence="2">Daus_M_001</strain>
        <tissue evidence="2">Leg muscle</tissue>
    </source>
</reference>
<evidence type="ECO:0000313" key="3">
    <source>
        <dbReference type="Proteomes" id="UP001159363"/>
    </source>
</evidence>
<comment type="caution">
    <text evidence="2">The sequence shown here is derived from an EMBL/GenBank/DDBJ whole genome shotgun (WGS) entry which is preliminary data.</text>
</comment>
<protein>
    <submittedName>
        <fullName evidence="2">Uncharacterized protein</fullName>
    </submittedName>
</protein>
<evidence type="ECO:0000313" key="2">
    <source>
        <dbReference type="EMBL" id="KAJ8878716.1"/>
    </source>
</evidence>
<feature type="signal peptide" evidence="1">
    <location>
        <begin position="1"/>
        <end position="18"/>
    </location>
</feature>
<dbReference type="Proteomes" id="UP001159363">
    <property type="component" value="Chromosome 6"/>
</dbReference>